<organism evidence="11 12">
    <name type="scientific">Breznakibacter xylanolyticus</name>
    <dbReference type="NCBI Taxonomy" id="990"/>
    <lineage>
        <taxon>Bacteria</taxon>
        <taxon>Pseudomonadati</taxon>
        <taxon>Bacteroidota</taxon>
        <taxon>Bacteroidia</taxon>
        <taxon>Marinilabiliales</taxon>
        <taxon>Marinilabiliaceae</taxon>
        <taxon>Breznakibacter</taxon>
    </lineage>
</organism>
<dbReference type="InterPro" id="IPR013525">
    <property type="entry name" value="ABC2_TM"/>
</dbReference>
<dbReference type="InterPro" id="IPR003439">
    <property type="entry name" value="ABC_transporter-like_ATP-bd"/>
</dbReference>
<dbReference type="InterPro" id="IPR003593">
    <property type="entry name" value="AAA+_ATPase"/>
</dbReference>
<evidence type="ECO:0000256" key="4">
    <source>
        <dbReference type="ARBA" id="ARBA00022741"/>
    </source>
</evidence>
<keyword evidence="5" id="KW-0067">ATP-binding</keyword>
<dbReference type="Gene3D" id="3.40.50.300">
    <property type="entry name" value="P-loop containing nucleotide triphosphate hydrolases"/>
    <property type="match status" value="1"/>
</dbReference>
<dbReference type="GO" id="GO:0016887">
    <property type="term" value="F:ATP hydrolysis activity"/>
    <property type="evidence" value="ECO:0007669"/>
    <property type="project" value="InterPro"/>
</dbReference>
<keyword evidence="12" id="KW-1185">Reference proteome</keyword>
<dbReference type="EMBL" id="QKZK01000005">
    <property type="protein sequence ID" value="PZX19225.1"/>
    <property type="molecule type" value="Genomic_DNA"/>
</dbReference>
<evidence type="ECO:0000256" key="6">
    <source>
        <dbReference type="ARBA" id="ARBA00022989"/>
    </source>
</evidence>
<feature type="transmembrane region" description="Helical" evidence="9">
    <location>
        <begin position="743"/>
        <end position="764"/>
    </location>
</feature>
<feature type="transmembrane region" description="Helical" evidence="9">
    <location>
        <begin position="597"/>
        <end position="618"/>
    </location>
</feature>
<keyword evidence="7 9" id="KW-0472">Membrane</keyword>
<evidence type="ECO:0000256" key="7">
    <source>
        <dbReference type="ARBA" id="ARBA00023136"/>
    </source>
</evidence>
<dbReference type="OrthoDB" id="9804819at2"/>
<feature type="transmembrane region" description="Helical" evidence="9">
    <location>
        <begin position="993"/>
        <end position="1013"/>
    </location>
</feature>
<evidence type="ECO:0000256" key="3">
    <source>
        <dbReference type="ARBA" id="ARBA00022692"/>
    </source>
</evidence>
<name>A0A2W7NFR9_9BACT</name>
<keyword evidence="4" id="KW-0547">Nucleotide-binding</keyword>
<evidence type="ECO:0000313" key="11">
    <source>
        <dbReference type="EMBL" id="PZX19225.1"/>
    </source>
</evidence>
<protein>
    <submittedName>
        <fullName evidence="11">ABC-type multidrug transport system ATPase subunit</fullName>
    </submittedName>
</protein>
<evidence type="ECO:0000313" key="12">
    <source>
        <dbReference type="Proteomes" id="UP000249239"/>
    </source>
</evidence>
<dbReference type="InterPro" id="IPR027417">
    <property type="entry name" value="P-loop_NTPase"/>
</dbReference>
<feature type="domain" description="ABC transporter" evidence="10">
    <location>
        <begin position="257"/>
        <end position="497"/>
    </location>
</feature>
<dbReference type="RefSeq" id="WP_111444604.1">
    <property type="nucleotide sequence ID" value="NZ_QKZK01000005.1"/>
</dbReference>
<keyword evidence="2" id="KW-0813">Transport</keyword>
<evidence type="ECO:0000256" key="9">
    <source>
        <dbReference type="SAM" id="Phobius"/>
    </source>
</evidence>
<accession>A0A2W7NFR9</accession>
<feature type="transmembrane region" description="Helical" evidence="9">
    <location>
        <begin position="677"/>
        <end position="701"/>
    </location>
</feature>
<dbReference type="GO" id="GO:0016020">
    <property type="term" value="C:membrane"/>
    <property type="evidence" value="ECO:0007669"/>
    <property type="project" value="UniProtKB-SubCell"/>
</dbReference>
<dbReference type="Pfam" id="PF00005">
    <property type="entry name" value="ABC_tran"/>
    <property type="match status" value="1"/>
</dbReference>
<sequence>MSESLLEALMQLFALLTDLQPGDKAEKARTWVETFLRRSYSGEYIHQYMSRYDVYLSSLQHENSVAHGSQSREDKDRDEARRYLKMLDICRHITLEMEEEPRIILLGLLMNFLQGEEEITDDEKSFIGTVARELQINENDFQHLSTFILGKPYEVNDRSVLLLIAGEAHPEYADVKQIVNDRQQVMIWVLHIRSTNSFFFRYNGSRNLYMNGNKVEQDKAYVLNAGSVIKTSMMPPVYYGTIAEKFFQREDKGRIVYRAIDVEYKFNNDQIGIHQFSFAGRSGQLVAVMGGSGSGKSTLLNVLNGNYKLSHGRIFVNGYDLHNEHAHLEGVIGFVPQDDMLIEEFTVFENLYYNARLCFSHLSEEEITKLVERALNDFDLVEARDLVVGNPLRKVLSGGQRKRLNIALELIREPSILFVDEPTSGLSSMDSEKVIVLLKRQTLKGRLVIINIHQPSSDLYKLIDKLLIIDRGGHIIYSGNPMDAIVYFKQQANYVNAEERECQSCGNVKTEQPLRIIEARMVSPSGKPIRKRKVKPEEWYQLYLDNFESKFDWKHRKVSQKKDALPPNLYNIPGRIKQFKIFVMRDVLKKIKDKQYLLINLLEAPLLAIILGFFTKYVAGTATDPNAYVFSENTNLPAYLFMSVVVAIFLGLNVSAEEIIKDRKLLKREKFLNLSRFSYLISKISILFTISAIQTLSFVLIGNAILEIEGMNLAYWGILFSTACFANLVGLNVSSGLNSVVSIYILIPVILIPQLLFSGVIVNFDKLHKSIASEEYVPRMGDLMTSRWAYEALAVNQFVNNRFERKIFRYEMGMSRSNFYAGTLIPQLMKQNEQCVSDFYDNDAGSLEVGFSVLRTELKRIQADWIQFHQMLDLKDVIYTPETYARIKEMLEKCKAELNEYYNHQRELKDEKIASLTQSLGSNEAMLEFKQKHYNEALATQLLKRNELRQIEFTGKRYIQKRHPIFQTPLSNWGRAHFYAPVKRLAGMTIPTAWFNVMVIWFGTAIFYVTLYFDLLRKLLHVFEKFRLKQIQKQLQKISG</sequence>
<dbReference type="GO" id="GO:0005524">
    <property type="term" value="F:ATP binding"/>
    <property type="evidence" value="ECO:0007669"/>
    <property type="project" value="UniProtKB-KW"/>
</dbReference>
<dbReference type="PROSITE" id="PS00211">
    <property type="entry name" value="ABC_TRANSPORTER_1"/>
    <property type="match status" value="1"/>
</dbReference>
<keyword evidence="8" id="KW-0175">Coiled coil</keyword>
<dbReference type="SUPFAM" id="SSF52540">
    <property type="entry name" value="P-loop containing nucleoside triphosphate hydrolases"/>
    <property type="match status" value="1"/>
</dbReference>
<evidence type="ECO:0000259" key="10">
    <source>
        <dbReference type="PROSITE" id="PS50893"/>
    </source>
</evidence>
<reference evidence="11 12" key="1">
    <citation type="submission" date="2018-06" db="EMBL/GenBank/DDBJ databases">
        <title>Genomic Encyclopedia of Archaeal and Bacterial Type Strains, Phase II (KMG-II): from individual species to whole genera.</title>
        <authorList>
            <person name="Goeker M."/>
        </authorList>
    </citation>
    <scope>NUCLEOTIDE SEQUENCE [LARGE SCALE GENOMIC DNA]</scope>
    <source>
        <strain evidence="11 12">DSM 6779</strain>
    </source>
</reference>
<feature type="transmembrane region" description="Helical" evidence="9">
    <location>
        <begin position="713"/>
        <end position="731"/>
    </location>
</feature>
<evidence type="ECO:0000256" key="2">
    <source>
        <dbReference type="ARBA" id="ARBA00022448"/>
    </source>
</evidence>
<proteinExistence type="predicted"/>
<dbReference type="GO" id="GO:0140359">
    <property type="term" value="F:ABC-type transporter activity"/>
    <property type="evidence" value="ECO:0007669"/>
    <property type="project" value="InterPro"/>
</dbReference>
<dbReference type="PROSITE" id="PS50893">
    <property type="entry name" value="ABC_TRANSPORTER_2"/>
    <property type="match status" value="1"/>
</dbReference>
<feature type="transmembrane region" description="Helical" evidence="9">
    <location>
        <begin position="638"/>
        <end position="656"/>
    </location>
</feature>
<comment type="subcellular location">
    <subcellularLocation>
        <location evidence="1">Membrane</location>
        <topology evidence="1">Multi-pass membrane protein</topology>
    </subcellularLocation>
</comment>
<dbReference type="PANTHER" id="PTHR48041">
    <property type="entry name" value="ABC TRANSPORTER G FAMILY MEMBER 28"/>
    <property type="match status" value="1"/>
</dbReference>
<dbReference type="PANTHER" id="PTHR48041:SF139">
    <property type="entry name" value="PROTEIN SCARLET"/>
    <property type="match status" value="1"/>
</dbReference>
<evidence type="ECO:0000256" key="8">
    <source>
        <dbReference type="SAM" id="Coils"/>
    </source>
</evidence>
<evidence type="ECO:0000256" key="5">
    <source>
        <dbReference type="ARBA" id="ARBA00022840"/>
    </source>
</evidence>
<keyword evidence="3 9" id="KW-0812">Transmembrane</keyword>
<evidence type="ECO:0000256" key="1">
    <source>
        <dbReference type="ARBA" id="ARBA00004141"/>
    </source>
</evidence>
<feature type="coiled-coil region" evidence="8">
    <location>
        <begin position="884"/>
        <end position="911"/>
    </location>
</feature>
<dbReference type="AlphaFoldDB" id="A0A2W7NFR9"/>
<dbReference type="Proteomes" id="UP000249239">
    <property type="component" value="Unassembled WGS sequence"/>
</dbReference>
<gene>
    <name evidence="11" type="ORF">LX69_00892</name>
</gene>
<comment type="caution">
    <text evidence="11">The sequence shown here is derived from an EMBL/GenBank/DDBJ whole genome shotgun (WGS) entry which is preliminary data.</text>
</comment>
<dbReference type="SMART" id="SM00382">
    <property type="entry name" value="AAA"/>
    <property type="match status" value="1"/>
</dbReference>
<dbReference type="Pfam" id="PF01061">
    <property type="entry name" value="ABC2_membrane"/>
    <property type="match status" value="1"/>
</dbReference>
<dbReference type="InterPro" id="IPR017871">
    <property type="entry name" value="ABC_transporter-like_CS"/>
</dbReference>
<dbReference type="InterPro" id="IPR050352">
    <property type="entry name" value="ABCG_transporters"/>
</dbReference>
<keyword evidence="6 9" id="KW-1133">Transmembrane helix</keyword>